<comment type="caution">
    <text evidence="2">The sequence shown here is derived from an EMBL/GenBank/DDBJ whole genome shotgun (WGS) entry which is preliminary data.</text>
</comment>
<keyword evidence="1" id="KW-1133">Transmembrane helix</keyword>
<reference evidence="2 3" key="2">
    <citation type="journal article" date="2019" name="G3 (Bethesda)">
        <title>Hybrid Assembly of the Genome of the Entomopathogenic Nematode Steinernema carpocapsae Identifies the X-Chromosome.</title>
        <authorList>
            <person name="Serra L."/>
            <person name="Macchietto M."/>
            <person name="Macias-Munoz A."/>
            <person name="McGill C.J."/>
            <person name="Rodriguez I.M."/>
            <person name="Rodriguez B."/>
            <person name="Murad R."/>
            <person name="Mortazavi A."/>
        </authorList>
    </citation>
    <scope>NUCLEOTIDE SEQUENCE [LARGE SCALE GENOMIC DNA]</scope>
    <source>
        <strain evidence="2 3">ALL</strain>
    </source>
</reference>
<gene>
    <name evidence="2" type="ORF">L596_015494</name>
</gene>
<evidence type="ECO:0000313" key="3">
    <source>
        <dbReference type="Proteomes" id="UP000298663"/>
    </source>
</evidence>
<dbReference type="Proteomes" id="UP000298663">
    <property type="component" value="Unassembled WGS sequence"/>
</dbReference>
<proteinExistence type="predicted"/>
<name>A0A4U5NF66_STECR</name>
<evidence type="ECO:0000313" key="2">
    <source>
        <dbReference type="EMBL" id="TKR81657.1"/>
    </source>
</evidence>
<reference evidence="2 3" key="1">
    <citation type="journal article" date="2015" name="Genome Biol.">
        <title>Comparative genomics of Steinernema reveals deeply conserved gene regulatory networks.</title>
        <authorList>
            <person name="Dillman A.R."/>
            <person name="Macchietto M."/>
            <person name="Porter C.F."/>
            <person name="Rogers A."/>
            <person name="Williams B."/>
            <person name="Antoshechkin I."/>
            <person name="Lee M.M."/>
            <person name="Goodwin Z."/>
            <person name="Lu X."/>
            <person name="Lewis E.E."/>
            <person name="Goodrich-Blair H."/>
            <person name="Stock S.P."/>
            <person name="Adams B.J."/>
            <person name="Sternberg P.W."/>
            <person name="Mortazavi A."/>
        </authorList>
    </citation>
    <scope>NUCLEOTIDE SEQUENCE [LARGE SCALE GENOMIC DNA]</scope>
    <source>
        <strain evidence="2 3">ALL</strain>
    </source>
</reference>
<evidence type="ECO:0000256" key="1">
    <source>
        <dbReference type="SAM" id="Phobius"/>
    </source>
</evidence>
<dbReference type="AlphaFoldDB" id="A0A4U5NF66"/>
<accession>A0A4U5NF66</accession>
<keyword evidence="1" id="KW-0812">Transmembrane</keyword>
<sequence>MNRSALPVEQSFNHATNPLYRANSLFYVGEKPPPVHLLRQPLNLEASLHQLLPPFSAKSQRKLSVFIVAVDLPRVNSIDFGLPSMSNSDIKQMDEIKLDLEQTEAKNGEVSADKEQIDIDHAIVLIAKEEEQRERPCAAVMTILLLFFLSTLGTAVFAYAQVRLLL</sequence>
<organism evidence="2 3">
    <name type="scientific">Steinernema carpocapsae</name>
    <name type="common">Entomopathogenic nematode</name>
    <dbReference type="NCBI Taxonomy" id="34508"/>
    <lineage>
        <taxon>Eukaryota</taxon>
        <taxon>Metazoa</taxon>
        <taxon>Ecdysozoa</taxon>
        <taxon>Nematoda</taxon>
        <taxon>Chromadorea</taxon>
        <taxon>Rhabditida</taxon>
        <taxon>Tylenchina</taxon>
        <taxon>Panagrolaimomorpha</taxon>
        <taxon>Strongyloidoidea</taxon>
        <taxon>Steinernematidae</taxon>
        <taxon>Steinernema</taxon>
    </lineage>
</organism>
<dbReference type="EMBL" id="AZBU02000004">
    <property type="protein sequence ID" value="TKR81657.1"/>
    <property type="molecule type" value="Genomic_DNA"/>
</dbReference>
<protein>
    <submittedName>
        <fullName evidence="2">Uncharacterized protein</fullName>
    </submittedName>
</protein>
<keyword evidence="1" id="KW-0472">Membrane</keyword>
<keyword evidence="3" id="KW-1185">Reference proteome</keyword>
<feature type="transmembrane region" description="Helical" evidence="1">
    <location>
        <begin position="138"/>
        <end position="160"/>
    </location>
</feature>